<dbReference type="Proteomes" id="UP000050360">
    <property type="component" value="Unassembled WGS sequence"/>
</dbReference>
<keyword evidence="1" id="KW-0812">Transmembrane</keyword>
<proteinExistence type="predicted"/>
<accession>A0A0P7ZE87</accession>
<feature type="transmembrane region" description="Helical" evidence="1">
    <location>
        <begin position="761"/>
        <end position="778"/>
    </location>
</feature>
<evidence type="ECO:0000256" key="1">
    <source>
        <dbReference type="SAM" id="Phobius"/>
    </source>
</evidence>
<dbReference type="AlphaFoldDB" id="A0A0P7ZE87"/>
<keyword evidence="1" id="KW-1133">Transmembrane helix</keyword>
<name>A0A0P7ZE87_9EURY</name>
<dbReference type="EMBL" id="LKCM01000186">
    <property type="protein sequence ID" value="KPQ43020.1"/>
    <property type="molecule type" value="Genomic_DNA"/>
</dbReference>
<keyword evidence="1" id="KW-0472">Membrane</keyword>
<protein>
    <submittedName>
        <fullName evidence="2">Uncharacterized protein</fullName>
    </submittedName>
</protein>
<gene>
    <name evidence="2" type="ORF">MPEBLZ_02404</name>
</gene>
<reference evidence="2 3" key="1">
    <citation type="submission" date="2015-09" db="EMBL/GenBank/DDBJ databases">
        <title>A metagenomics-based metabolic model of nitrate-dependent anaerobic oxidation of methane by Methanoperedens-like archaea.</title>
        <authorList>
            <person name="Arshad A."/>
            <person name="Speth D.R."/>
            <person name="De Graaf R.M."/>
            <person name="Op Den Camp H.J."/>
            <person name="Jetten M.S."/>
            <person name="Welte C.U."/>
        </authorList>
    </citation>
    <scope>NUCLEOTIDE SEQUENCE [LARGE SCALE GENOMIC DNA]</scope>
</reference>
<evidence type="ECO:0000313" key="3">
    <source>
        <dbReference type="Proteomes" id="UP000050360"/>
    </source>
</evidence>
<organism evidence="2 3">
    <name type="scientific">Candidatus Methanoperedens nitratireducens</name>
    <dbReference type="NCBI Taxonomy" id="1392998"/>
    <lineage>
        <taxon>Archaea</taxon>
        <taxon>Methanobacteriati</taxon>
        <taxon>Methanobacteriota</taxon>
        <taxon>Stenosarchaea group</taxon>
        <taxon>Methanomicrobia</taxon>
        <taxon>Methanosarcinales</taxon>
        <taxon>ANME-2 cluster</taxon>
        <taxon>Candidatus Methanoperedentaceae</taxon>
        <taxon>Candidatus Methanoperedens</taxon>
    </lineage>
</organism>
<evidence type="ECO:0000313" key="2">
    <source>
        <dbReference type="EMBL" id="KPQ43020.1"/>
    </source>
</evidence>
<comment type="caution">
    <text evidence="2">The sequence shown here is derived from an EMBL/GenBank/DDBJ whole genome shotgun (WGS) entry which is preliminary data.</text>
</comment>
<sequence length="783" mass="87861">MKQVNIIQVGLIVLFLMLPFASAIEDISYSFENDTVGTYTPIDSLTGYLSLINSSSLRVDITVSNTTSNNGNKSLRLDDFNYSTGFASAKIYPTKNIVKGSTTIWFNLTNINSSTNPDWDYFQNSIGSVMGYYYYSTRYNSTYNMLKYRNSTTYILLGYYTLNNWHNLTTVFNSVNFTMDTYLDGIYLNSGIYINNVTELNHVSVGTRAYSNCSLFLDNISFYDDSLPNLPETTRKFPYPYVSAMSISSDIDSMDTNETYDALDYLNTNHSVNGTDSGVDLEVSQNFWMNGGSASGAIDTLCYYSDNTLETTLLCDKSNIFLDYLNMGYFDAPHTMSPNNVDMATNLSWYLDAISVLNQSSHPITYWVDHSEVPQNIGIYNNNFVGDNPENSAHYHWNRTKTSLPNLVYFWENSPVVSYKFYPGISNPLYFATLNDSSLIYGFWRNQGRCSKGKQCIDPYPNSAYNRNLSKQITDLILNNLIQHNLYSIIPSHFGSSGNTSTNTFRTIFDSNTTTQLHTLADYNKGTNGKNKSIYVTTTGKLLRYAEVSTFLNYTYDGSKITINSVNSTIRNFTPTVDDLEGITFNVPITTSVFIGTTNVTSFIVPNPADSSGQVSIMFPLKRLTYPYPKISKVGSYSIDSAGVVTWNRNSQRPSINQAINISLIPSSDSVNITVSIWNTTGDYRKVWNESSSNHSVTTQHTIGDFPIHTNVIVLKNGATYGNFPSNSTGAITFIYSDGYSEIQFYASESNQKSLPNPSNGVILTIAISSALYGYYLWRKRHM</sequence>